<dbReference type="GO" id="GO:0052689">
    <property type="term" value="F:carboxylic ester hydrolase activity"/>
    <property type="evidence" value="ECO:0007669"/>
    <property type="project" value="UniProtKB-KW"/>
</dbReference>
<keyword evidence="4" id="KW-0325">Glycoprotein</keyword>
<keyword evidence="2" id="KW-0719">Serine esterase</keyword>
<dbReference type="InterPro" id="IPR002018">
    <property type="entry name" value="CarbesteraseB"/>
</dbReference>
<gene>
    <name evidence="7" type="primary">Estf_2</name>
    <name evidence="7" type="ORF">G6Z75_0010000</name>
</gene>
<feature type="chain" id="PRO_5032570806" evidence="5">
    <location>
        <begin position="19"/>
        <end position="574"/>
    </location>
</feature>
<dbReference type="SUPFAM" id="SSF53474">
    <property type="entry name" value="alpha/beta-Hydrolases"/>
    <property type="match status" value="1"/>
</dbReference>
<dbReference type="InterPro" id="IPR029058">
    <property type="entry name" value="AB_hydrolase_fold"/>
</dbReference>
<dbReference type="Gene3D" id="3.40.50.1820">
    <property type="entry name" value="alpha/beta hydrolase"/>
    <property type="match status" value="1"/>
</dbReference>
<comment type="similarity">
    <text evidence="1">Belongs to the type-B carboxylesterase/lipase family.</text>
</comment>
<feature type="domain" description="Carboxylesterase type B" evidence="6">
    <location>
        <begin position="22"/>
        <end position="565"/>
    </location>
</feature>
<dbReference type="PROSITE" id="PS00941">
    <property type="entry name" value="CARBOXYLESTERASE_B_2"/>
    <property type="match status" value="1"/>
</dbReference>
<protein>
    <submittedName>
        <fullName evidence="7">ESTF Esterase</fullName>
    </submittedName>
</protein>
<evidence type="ECO:0000256" key="2">
    <source>
        <dbReference type="ARBA" id="ARBA00022487"/>
    </source>
</evidence>
<dbReference type="Pfam" id="PF00135">
    <property type="entry name" value="COesterase"/>
    <property type="match status" value="1"/>
</dbReference>
<sequence>MWFNKFVLCAFVVAWTKAEQDVQLEIPQGFLKGLKTSTVMQNRVYYSFKGIPYAKPNVGLNKFQMPEPAESWDGTYDGTYHRSSCPFFCTIQQDIVGEEDCLFLNVYTPVLDKDACKAVMVWFHGGNFNHGMGDDIFYGPDFLIEQDVVLVTLNYRLGAIGFLNTGDENAPGNAGLKDQVMALKWVKDNIHYFGGCPNRVTIFGEDAGASSVQFHMMSPMSDGLFNKVILQSGSAVNTWAISYDARDVAFKLGEKLDIETTDSAELVARLAEFSPKELIAASDDLSFLKQSAMNGRIEAFIPSVEADIGQEIFLPADPWTLLKSGKIADVPVMAGFTADESSFYVQSNHRYDITRKLHARRHVNDMKTFVFPVMLGNIDQINEHFENFLPNDLNITDAGQKNQLGESLKSYYFGDKLISTETTKEFMMMLDDVMFDAGIALSLEVLSSRISSPIYEYIFSYEAPFGMIKSLVQVEDGAAHGDDLTYEFYSDALKNVPQPDSPAQKMVRIYTTLLANFAKDGNPTSNMNEYVNVNWEPRGTEDNYMNINQELKMEKGLLHDRIDFWKDLYKLILG</sequence>
<dbReference type="EMBL" id="JAANHZ010000701">
    <property type="protein sequence ID" value="KAG5308117.1"/>
    <property type="molecule type" value="Genomic_DNA"/>
</dbReference>
<dbReference type="PANTHER" id="PTHR43142:SF1">
    <property type="entry name" value="CARBOXYLIC ESTER HYDROLASE"/>
    <property type="match status" value="1"/>
</dbReference>
<evidence type="ECO:0000259" key="6">
    <source>
        <dbReference type="Pfam" id="PF00135"/>
    </source>
</evidence>
<comment type="caution">
    <text evidence="7">The sequence shown here is derived from an EMBL/GenBank/DDBJ whole genome shotgun (WGS) entry which is preliminary data.</text>
</comment>
<evidence type="ECO:0000313" key="7">
    <source>
        <dbReference type="EMBL" id="KAG5308117.1"/>
    </source>
</evidence>
<evidence type="ECO:0000313" key="8">
    <source>
        <dbReference type="Proteomes" id="UP000667349"/>
    </source>
</evidence>
<dbReference type="PANTHER" id="PTHR43142">
    <property type="entry name" value="CARBOXYLIC ESTER HYDROLASE"/>
    <property type="match status" value="1"/>
</dbReference>
<organism evidence="7 8">
    <name type="scientific">Acromyrmex insinuator</name>
    <dbReference type="NCBI Taxonomy" id="230686"/>
    <lineage>
        <taxon>Eukaryota</taxon>
        <taxon>Metazoa</taxon>
        <taxon>Ecdysozoa</taxon>
        <taxon>Arthropoda</taxon>
        <taxon>Hexapoda</taxon>
        <taxon>Insecta</taxon>
        <taxon>Pterygota</taxon>
        <taxon>Neoptera</taxon>
        <taxon>Endopterygota</taxon>
        <taxon>Hymenoptera</taxon>
        <taxon>Apocrita</taxon>
        <taxon>Aculeata</taxon>
        <taxon>Formicoidea</taxon>
        <taxon>Formicidae</taxon>
        <taxon>Myrmicinae</taxon>
        <taxon>Acromyrmex</taxon>
    </lineage>
</organism>
<dbReference type="AlphaFoldDB" id="A0A836JCB2"/>
<keyword evidence="5" id="KW-0732">Signal</keyword>
<feature type="non-terminal residue" evidence="7">
    <location>
        <position position="574"/>
    </location>
</feature>
<name>A0A836JCB2_9HYME</name>
<keyword evidence="3" id="KW-0378">Hydrolase</keyword>
<evidence type="ECO:0000256" key="5">
    <source>
        <dbReference type="SAM" id="SignalP"/>
    </source>
</evidence>
<dbReference type="Proteomes" id="UP000667349">
    <property type="component" value="Unassembled WGS sequence"/>
</dbReference>
<keyword evidence="8" id="KW-1185">Reference proteome</keyword>
<feature type="non-terminal residue" evidence="7">
    <location>
        <position position="1"/>
    </location>
</feature>
<reference evidence="7" key="1">
    <citation type="submission" date="2020-02" db="EMBL/GenBank/DDBJ databases">
        <title>Relaxed selection underlies rapid genomic changes in the transitions from sociality to social parasitism in ants.</title>
        <authorList>
            <person name="Bi X."/>
        </authorList>
    </citation>
    <scope>NUCLEOTIDE SEQUENCE</scope>
    <source>
        <strain evidence="7">BGI-DK2013a</strain>
        <tissue evidence="7">Whole body</tissue>
    </source>
</reference>
<evidence type="ECO:0000256" key="1">
    <source>
        <dbReference type="ARBA" id="ARBA00005964"/>
    </source>
</evidence>
<evidence type="ECO:0000256" key="4">
    <source>
        <dbReference type="ARBA" id="ARBA00023180"/>
    </source>
</evidence>
<accession>A0A836JCB2</accession>
<dbReference type="InterPro" id="IPR019819">
    <property type="entry name" value="Carboxylesterase_B_CS"/>
</dbReference>
<evidence type="ECO:0000256" key="3">
    <source>
        <dbReference type="ARBA" id="ARBA00022801"/>
    </source>
</evidence>
<proteinExistence type="inferred from homology"/>
<feature type="signal peptide" evidence="5">
    <location>
        <begin position="1"/>
        <end position="18"/>
    </location>
</feature>